<feature type="chain" id="PRO_5026822790" evidence="1">
    <location>
        <begin position="24"/>
        <end position="137"/>
    </location>
</feature>
<keyword evidence="1" id="KW-0732">Signal</keyword>
<organism evidence="2 3">
    <name type="scientific">Aurantimonas aggregata</name>
    <dbReference type="NCBI Taxonomy" id="2047720"/>
    <lineage>
        <taxon>Bacteria</taxon>
        <taxon>Pseudomonadati</taxon>
        <taxon>Pseudomonadota</taxon>
        <taxon>Alphaproteobacteria</taxon>
        <taxon>Hyphomicrobiales</taxon>
        <taxon>Aurantimonadaceae</taxon>
        <taxon>Aurantimonas</taxon>
    </lineage>
</organism>
<evidence type="ECO:0000256" key="1">
    <source>
        <dbReference type="SAM" id="SignalP"/>
    </source>
</evidence>
<sequence>MTFISANAFAAALAITIAAPAIFATPAAANGQVSWTFAPTDRQTTGAVEAGLRIYSLYNGLKDGSIRQKGQGNNAGLAQRGRGNVGLVQQRGNGHSGTLEQNGDGNAYGLFQFGRGARDAVVQSGNGNSGATFTYGW</sequence>
<accession>A0A6L9MN35</accession>
<reference evidence="2 3" key="1">
    <citation type="submission" date="2020-01" db="EMBL/GenBank/DDBJ databases">
        <title>Genomes of bacteria type strains.</title>
        <authorList>
            <person name="Chen J."/>
            <person name="Zhu S."/>
            <person name="Chen J."/>
        </authorList>
    </citation>
    <scope>NUCLEOTIDE SEQUENCE [LARGE SCALE GENOMIC DNA]</scope>
    <source>
        <strain evidence="2 3">KCTC 52919</strain>
    </source>
</reference>
<dbReference type="AlphaFoldDB" id="A0A6L9MN35"/>
<gene>
    <name evidence="2" type="ORF">GTW51_21630</name>
</gene>
<name>A0A6L9MN35_9HYPH</name>
<feature type="signal peptide" evidence="1">
    <location>
        <begin position="1"/>
        <end position="23"/>
    </location>
</feature>
<protein>
    <submittedName>
        <fullName evidence="2">Curlin</fullName>
    </submittedName>
</protein>
<evidence type="ECO:0000313" key="2">
    <source>
        <dbReference type="EMBL" id="NDV89267.1"/>
    </source>
</evidence>
<evidence type="ECO:0000313" key="3">
    <source>
        <dbReference type="Proteomes" id="UP000476332"/>
    </source>
</evidence>
<proteinExistence type="predicted"/>
<keyword evidence="3" id="KW-1185">Reference proteome</keyword>
<dbReference type="Proteomes" id="UP000476332">
    <property type="component" value="Unassembled WGS sequence"/>
</dbReference>
<comment type="caution">
    <text evidence="2">The sequence shown here is derived from an EMBL/GenBank/DDBJ whole genome shotgun (WGS) entry which is preliminary data.</text>
</comment>
<dbReference type="EMBL" id="JAAAMJ010000033">
    <property type="protein sequence ID" value="NDV89267.1"/>
    <property type="molecule type" value="Genomic_DNA"/>
</dbReference>
<dbReference type="RefSeq" id="WP_163046121.1">
    <property type="nucleotide sequence ID" value="NZ_JAAAMJ010000033.1"/>
</dbReference>